<dbReference type="PIRSF" id="PIRSF005962">
    <property type="entry name" value="Pept_M20D_amidohydro"/>
    <property type="match status" value="1"/>
</dbReference>
<keyword evidence="4" id="KW-0464">Manganese</keyword>
<dbReference type="Gene3D" id="3.30.70.360">
    <property type="match status" value="1"/>
</dbReference>
<keyword evidence="7" id="KW-1185">Reference proteome</keyword>
<feature type="binding site" evidence="4">
    <location>
        <position position="156"/>
    </location>
    <ligand>
        <name>Mn(2+)</name>
        <dbReference type="ChEBI" id="CHEBI:29035"/>
        <label>2</label>
    </ligand>
</feature>
<accession>A0A136JCI5</accession>
<dbReference type="NCBIfam" id="TIGR01891">
    <property type="entry name" value="amidohydrolases"/>
    <property type="match status" value="1"/>
</dbReference>
<reference evidence="7" key="1">
    <citation type="submission" date="2016-02" db="EMBL/GenBank/DDBJ databases">
        <title>Draft genome sequence of Microdochium bolleyi, a fungal endophyte of beachgrass.</title>
        <authorList>
            <consortium name="DOE Joint Genome Institute"/>
            <person name="David A.S."/>
            <person name="May G."/>
            <person name="Haridas S."/>
            <person name="Lim J."/>
            <person name="Wang M."/>
            <person name="Labutti K."/>
            <person name="Lipzen A."/>
            <person name="Barry K."/>
            <person name="Grigoriev I.V."/>
        </authorList>
    </citation>
    <scope>NUCLEOTIDE SEQUENCE [LARGE SCALE GENOMIC DNA]</scope>
    <source>
        <strain evidence="7">J235TASD1</strain>
    </source>
</reference>
<dbReference type="PANTHER" id="PTHR11014:SF63">
    <property type="entry name" value="METALLOPEPTIDASE, PUTATIVE (AFU_ORTHOLOGUE AFUA_6G09600)-RELATED"/>
    <property type="match status" value="1"/>
</dbReference>
<dbReference type="InterPro" id="IPR011650">
    <property type="entry name" value="Peptidase_M20_dimer"/>
</dbReference>
<dbReference type="InParanoid" id="A0A136JCI5"/>
<dbReference type="SUPFAM" id="SSF55031">
    <property type="entry name" value="Bacterial exopeptidase dimerisation domain"/>
    <property type="match status" value="1"/>
</dbReference>
<dbReference type="Proteomes" id="UP000070501">
    <property type="component" value="Unassembled WGS sequence"/>
</dbReference>
<name>A0A136JCI5_9PEZI</name>
<keyword evidence="3" id="KW-0378">Hydrolase</keyword>
<gene>
    <name evidence="6" type="ORF">Micbo1qcDRAFT_46946</name>
</gene>
<dbReference type="Gene3D" id="3.40.630.10">
    <property type="entry name" value="Zn peptidases"/>
    <property type="match status" value="1"/>
</dbReference>
<dbReference type="InterPro" id="IPR017439">
    <property type="entry name" value="Amidohydrolase"/>
</dbReference>
<feature type="binding site" evidence="4">
    <location>
        <position position="222"/>
    </location>
    <ligand>
        <name>Mn(2+)</name>
        <dbReference type="ChEBI" id="CHEBI:29035"/>
        <label>2</label>
    </ligand>
</feature>
<comment type="similarity">
    <text evidence="1">Belongs to the peptidase M20 family.</text>
</comment>
<feature type="binding site" evidence="4">
    <location>
        <position position="154"/>
    </location>
    <ligand>
        <name>Mn(2+)</name>
        <dbReference type="ChEBI" id="CHEBI:29035"/>
        <label>2</label>
    </ligand>
</feature>
<evidence type="ECO:0000313" key="6">
    <source>
        <dbReference type="EMBL" id="KXJ94875.1"/>
    </source>
</evidence>
<dbReference type="OrthoDB" id="6119954at2759"/>
<dbReference type="AlphaFoldDB" id="A0A136JCI5"/>
<dbReference type="Pfam" id="PF01546">
    <property type="entry name" value="Peptidase_M20"/>
    <property type="match status" value="1"/>
</dbReference>
<comment type="cofactor">
    <cofactor evidence="4">
        <name>Mn(2+)</name>
        <dbReference type="ChEBI" id="CHEBI:29035"/>
    </cofactor>
    <text evidence="4">The Mn(2+) ion enhances activity.</text>
</comment>
<dbReference type="SUPFAM" id="SSF53187">
    <property type="entry name" value="Zn-dependent exopeptidases"/>
    <property type="match status" value="1"/>
</dbReference>
<dbReference type="GO" id="GO:0046872">
    <property type="term" value="F:metal ion binding"/>
    <property type="evidence" value="ECO:0007669"/>
    <property type="project" value="UniProtKB-KW"/>
</dbReference>
<dbReference type="FunFam" id="3.30.70.360:FF:000001">
    <property type="entry name" value="N-acetyldiaminopimelate deacetylase"/>
    <property type="match status" value="1"/>
</dbReference>
<keyword evidence="4" id="KW-0479">Metal-binding</keyword>
<dbReference type="PANTHER" id="PTHR11014">
    <property type="entry name" value="PEPTIDASE M20 FAMILY MEMBER"/>
    <property type="match status" value="1"/>
</dbReference>
<protein>
    <recommendedName>
        <fullName evidence="5">Peptidase M20 dimerisation domain-containing protein</fullName>
    </recommendedName>
</protein>
<dbReference type="GO" id="GO:0016787">
    <property type="term" value="F:hydrolase activity"/>
    <property type="evidence" value="ECO:0007669"/>
    <property type="project" value="UniProtKB-KW"/>
</dbReference>
<evidence type="ECO:0000256" key="3">
    <source>
        <dbReference type="ARBA" id="ARBA00022801"/>
    </source>
</evidence>
<dbReference type="STRING" id="196109.A0A136JCI5"/>
<dbReference type="InterPro" id="IPR036264">
    <property type="entry name" value="Bact_exopeptidase_dim_dom"/>
</dbReference>
<evidence type="ECO:0000256" key="1">
    <source>
        <dbReference type="ARBA" id="ARBA00006153"/>
    </source>
</evidence>
<organism evidence="6 7">
    <name type="scientific">Microdochium bolleyi</name>
    <dbReference type="NCBI Taxonomy" id="196109"/>
    <lineage>
        <taxon>Eukaryota</taxon>
        <taxon>Fungi</taxon>
        <taxon>Dikarya</taxon>
        <taxon>Ascomycota</taxon>
        <taxon>Pezizomycotina</taxon>
        <taxon>Sordariomycetes</taxon>
        <taxon>Xylariomycetidae</taxon>
        <taxon>Xylariales</taxon>
        <taxon>Microdochiaceae</taxon>
        <taxon>Microdochium</taxon>
    </lineage>
</organism>
<evidence type="ECO:0000256" key="4">
    <source>
        <dbReference type="PIRSR" id="PIRSR005962-1"/>
    </source>
</evidence>
<feature type="binding site" evidence="4">
    <location>
        <position position="191"/>
    </location>
    <ligand>
        <name>Mn(2+)</name>
        <dbReference type="ChEBI" id="CHEBI:29035"/>
        <label>2</label>
    </ligand>
</feature>
<comment type="similarity">
    <text evidence="2">Belongs to the peptidase M20A family.</text>
</comment>
<sequence>MTSPAAAAAAIGPAADEISALVNAHRPDLAPLEELYKYYHANPELSNLEEATAAHIAERLREISPDFTIKTSIGGHGLAAVLDNSSGADQTDSTKKGSGRTVLLRADIDALPVQELTGLPYASTKRMAAHASSSSSGSSSTAAAADEKPVMHACGHDMHITTLLGAAQLLVSCRSSWSGSRLILIFQPAEERGTGARAMVDDGLYSPDRHAVPIPDVVLGAHVVGRRAGSVGTRRGLIATSADSLRLTLHGRGSHASMPHRSVDPVVMAAATIMRLQTIVAREIDPADETSSAVVTVASVRAGDAENVIADRAELSLDIRATDPRTRERVLARVRQIVAAESLASLATRDPEWTTTRSFPLTINDVDLTRRLEGTFAAHFGEGKDKYDKDVPKFAASEDFSILASAVGRPYSFFMYGGTDPELWDKAEAEGTLDVDVPGNHSAFFAPVIRPTLKAGLDGYAAAALTFLM</sequence>
<proteinExistence type="inferred from homology"/>
<dbReference type="InterPro" id="IPR002933">
    <property type="entry name" value="Peptidase_M20"/>
</dbReference>
<evidence type="ECO:0000313" key="7">
    <source>
        <dbReference type="Proteomes" id="UP000070501"/>
    </source>
</evidence>
<evidence type="ECO:0000256" key="2">
    <source>
        <dbReference type="ARBA" id="ARBA00006247"/>
    </source>
</evidence>
<dbReference type="EMBL" id="KQ964247">
    <property type="protein sequence ID" value="KXJ94875.1"/>
    <property type="molecule type" value="Genomic_DNA"/>
</dbReference>
<feature type="domain" description="Peptidase M20 dimerisation" evidence="5">
    <location>
        <begin position="244"/>
        <end position="342"/>
    </location>
</feature>
<evidence type="ECO:0000259" key="5">
    <source>
        <dbReference type="Pfam" id="PF07687"/>
    </source>
</evidence>
<dbReference type="Pfam" id="PF07687">
    <property type="entry name" value="M20_dimer"/>
    <property type="match status" value="1"/>
</dbReference>